<dbReference type="EMBL" id="PDJD01000001">
    <property type="protein sequence ID" value="PFG21088.1"/>
    <property type="molecule type" value="Genomic_DNA"/>
</dbReference>
<protein>
    <recommendedName>
        <fullName evidence="1">KANL3/Tex30 alpha/beta hydrolase-like domain-containing protein</fullName>
    </recommendedName>
</protein>
<evidence type="ECO:0000313" key="2">
    <source>
        <dbReference type="EMBL" id="PFG21088.1"/>
    </source>
</evidence>
<keyword evidence="3" id="KW-1185">Reference proteome</keyword>
<dbReference type="RefSeq" id="WP_098469980.1">
    <property type="nucleotide sequence ID" value="NZ_PDJD01000001.1"/>
</dbReference>
<dbReference type="Proteomes" id="UP000224915">
    <property type="component" value="Unassembled WGS sequence"/>
</dbReference>
<accession>A0A2A9D302</accession>
<gene>
    <name evidence="2" type="ORF">ATL40_2708</name>
</gene>
<name>A0A2A9D302_9MICO</name>
<dbReference type="AlphaFoldDB" id="A0A2A9D302"/>
<sequence>MPHARTESAGLLLYPGAGGGRDARTLVAAEQSLAPLPVRREEFANRTAGKKGPERPAAAVEHIRGATAQLAADLGVPTSRIAVGGRSFGGRMASVAVAQGLEVGALVLLSYPLHPPGKPDRLRIEHLAEIGVPTLAISGEKDPFGSPAELTEHLAAIHDLTLRFVPGPHAPADGPVLEIVRDWLGLGGS</sequence>
<dbReference type="InterPro" id="IPR029058">
    <property type="entry name" value="AB_hydrolase_fold"/>
</dbReference>
<dbReference type="PANTHER" id="PTHR13136:SF11">
    <property type="entry name" value="TESTIS-EXPRESSED PROTEIN 30"/>
    <property type="match status" value="1"/>
</dbReference>
<proteinExistence type="predicted"/>
<dbReference type="InterPro" id="IPR046879">
    <property type="entry name" value="KANL3/Tex30_Abhydrolase"/>
</dbReference>
<evidence type="ECO:0000313" key="3">
    <source>
        <dbReference type="Proteomes" id="UP000224915"/>
    </source>
</evidence>
<dbReference type="SUPFAM" id="SSF53474">
    <property type="entry name" value="alpha/beta-Hydrolases"/>
    <property type="match status" value="1"/>
</dbReference>
<reference evidence="2 3" key="1">
    <citation type="submission" date="2017-10" db="EMBL/GenBank/DDBJ databases">
        <title>Sequencing the genomes of 1000 actinobacteria strains.</title>
        <authorList>
            <person name="Klenk H.-P."/>
        </authorList>
    </citation>
    <scope>NUCLEOTIDE SEQUENCE [LARGE SCALE GENOMIC DNA]</scope>
    <source>
        <strain evidence="2 3">DSM 21801</strain>
    </source>
</reference>
<dbReference type="Pfam" id="PF20408">
    <property type="entry name" value="Abhydrolase_11"/>
    <property type="match status" value="1"/>
</dbReference>
<organism evidence="2 3">
    <name type="scientific">Serinibacter salmoneus</name>
    <dbReference type="NCBI Taxonomy" id="556530"/>
    <lineage>
        <taxon>Bacteria</taxon>
        <taxon>Bacillati</taxon>
        <taxon>Actinomycetota</taxon>
        <taxon>Actinomycetes</taxon>
        <taxon>Micrococcales</taxon>
        <taxon>Beutenbergiaceae</taxon>
        <taxon>Serinibacter</taxon>
    </lineage>
</organism>
<feature type="domain" description="KANL3/Tex30 alpha/beta hydrolase-like" evidence="1">
    <location>
        <begin position="9"/>
        <end position="153"/>
    </location>
</feature>
<comment type="caution">
    <text evidence="2">The sequence shown here is derived from an EMBL/GenBank/DDBJ whole genome shotgun (WGS) entry which is preliminary data.</text>
</comment>
<dbReference type="PANTHER" id="PTHR13136">
    <property type="entry name" value="TESTIS DEVELOPMENT PROTEIN PRTD"/>
    <property type="match status" value="1"/>
</dbReference>
<dbReference type="Gene3D" id="3.40.50.1820">
    <property type="entry name" value="alpha/beta hydrolase"/>
    <property type="match status" value="1"/>
</dbReference>
<dbReference type="OrthoDB" id="652634at2"/>
<evidence type="ECO:0000259" key="1">
    <source>
        <dbReference type="Pfam" id="PF20408"/>
    </source>
</evidence>
<dbReference type="InterPro" id="IPR026555">
    <property type="entry name" value="NSL3/Tex30"/>
</dbReference>